<dbReference type="InterPro" id="IPR045155">
    <property type="entry name" value="Beta-lactam_cat"/>
</dbReference>
<dbReference type="Gene3D" id="3.40.710.10">
    <property type="entry name" value="DD-peptidase/beta-lactamase superfamily"/>
    <property type="match status" value="1"/>
</dbReference>
<comment type="caution">
    <text evidence="3">The sequence shown here is derived from an EMBL/GenBank/DDBJ whole genome shotgun (WGS) entry which is preliminary data.</text>
</comment>
<dbReference type="NCBIfam" id="NF033103">
    <property type="entry name" value="bla_class_A"/>
    <property type="match status" value="1"/>
</dbReference>
<dbReference type="Pfam" id="PF13354">
    <property type="entry name" value="Beta-lactamase2"/>
    <property type="match status" value="1"/>
</dbReference>
<dbReference type="PANTHER" id="PTHR35333:SF3">
    <property type="entry name" value="BETA-LACTAMASE-TYPE TRANSPEPTIDASE FOLD CONTAINING PROTEIN"/>
    <property type="match status" value="1"/>
</dbReference>
<accession>A0A7Y6M991</accession>
<dbReference type="GO" id="GO:0008800">
    <property type="term" value="F:beta-lactamase activity"/>
    <property type="evidence" value="ECO:0007669"/>
    <property type="project" value="InterPro"/>
</dbReference>
<sequence>MRHVHPIRRVLTRLGAPLLAISTALAGTVIATGPVAATERGTVVAAERVAAAERLAAGDVVKRLRELETAYHGRIGAFALDTGTGRTLAYRAHERFPSRSTFKAIVCGAILDKARRTDPGLLERTLRWTKDDVVVDSPITGLRKNIDNGMTVERLCHAAITVSDNTAGNLLLKQIGGPAGLTRYYRSLGDPIGRLDRWEPQLNDWKPGEKRDTIMPALMARDLQKITLGGALKAEDRDRLNGWLRASVTGTKRIRAGLPPDWTVGDKTGGAAGAYAPGSDIAVAWPPTGAPIVIAVYTNRIDPDATMDNGVVSATASVLARGLGRMP</sequence>
<dbReference type="PRINTS" id="PR00118">
    <property type="entry name" value="BLACTAMASEA"/>
</dbReference>
<evidence type="ECO:0000256" key="1">
    <source>
        <dbReference type="SAM" id="SignalP"/>
    </source>
</evidence>
<dbReference type="InterPro" id="IPR012338">
    <property type="entry name" value="Beta-lactam/transpept-like"/>
</dbReference>
<proteinExistence type="predicted"/>
<evidence type="ECO:0000313" key="4">
    <source>
        <dbReference type="Proteomes" id="UP000586042"/>
    </source>
</evidence>
<reference evidence="3 4" key="1">
    <citation type="submission" date="2020-06" db="EMBL/GenBank/DDBJ databases">
        <title>Nonomuraea sp. SMC257, a novel actinomycete isolated from soil.</title>
        <authorList>
            <person name="Chanama M."/>
        </authorList>
    </citation>
    <scope>NUCLEOTIDE SEQUENCE [LARGE SCALE GENOMIC DNA]</scope>
    <source>
        <strain evidence="3 4">SMC257</strain>
    </source>
</reference>
<name>A0A7Y6M991_9ACTN</name>
<feature type="domain" description="Beta-lactamase class A catalytic" evidence="2">
    <location>
        <begin position="78"/>
        <end position="298"/>
    </location>
</feature>
<protein>
    <submittedName>
        <fullName evidence="3">Class A beta-lactamase</fullName>
    </submittedName>
</protein>
<organism evidence="3 4">
    <name type="scientific">Nonomuraea montanisoli</name>
    <dbReference type="NCBI Taxonomy" id="2741721"/>
    <lineage>
        <taxon>Bacteria</taxon>
        <taxon>Bacillati</taxon>
        <taxon>Actinomycetota</taxon>
        <taxon>Actinomycetes</taxon>
        <taxon>Streptosporangiales</taxon>
        <taxon>Streptosporangiaceae</taxon>
        <taxon>Nonomuraea</taxon>
    </lineage>
</organism>
<feature type="signal peptide" evidence="1">
    <location>
        <begin position="1"/>
        <end position="26"/>
    </location>
</feature>
<keyword evidence="1" id="KW-0732">Signal</keyword>
<keyword evidence="4" id="KW-1185">Reference proteome</keyword>
<feature type="chain" id="PRO_5030570217" evidence="1">
    <location>
        <begin position="27"/>
        <end position="327"/>
    </location>
</feature>
<dbReference type="GO" id="GO:0030655">
    <property type="term" value="P:beta-lactam antibiotic catabolic process"/>
    <property type="evidence" value="ECO:0007669"/>
    <property type="project" value="InterPro"/>
</dbReference>
<gene>
    <name evidence="3" type="primary">bla</name>
    <name evidence="3" type="ORF">HTZ77_44225</name>
</gene>
<dbReference type="SUPFAM" id="SSF56601">
    <property type="entry name" value="beta-lactamase/transpeptidase-like"/>
    <property type="match status" value="1"/>
</dbReference>
<evidence type="ECO:0000259" key="2">
    <source>
        <dbReference type="Pfam" id="PF13354"/>
    </source>
</evidence>
<evidence type="ECO:0000313" key="3">
    <source>
        <dbReference type="EMBL" id="NUW38356.1"/>
    </source>
</evidence>
<dbReference type="GO" id="GO:0046677">
    <property type="term" value="P:response to antibiotic"/>
    <property type="evidence" value="ECO:0007669"/>
    <property type="project" value="InterPro"/>
</dbReference>
<dbReference type="RefSeq" id="WP_175595791.1">
    <property type="nucleotide sequence ID" value="NZ_JABWGN010000031.1"/>
</dbReference>
<dbReference type="EMBL" id="JABWGN010000031">
    <property type="protein sequence ID" value="NUW38356.1"/>
    <property type="molecule type" value="Genomic_DNA"/>
</dbReference>
<dbReference type="Proteomes" id="UP000586042">
    <property type="component" value="Unassembled WGS sequence"/>
</dbReference>
<dbReference type="PANTHER" id="PTHR35333">
    <property type="entry name" value="BETA-LACTAMASE"/>
    <property type="match status" value="1"/>
</dbReference>
<dbReference type="AlphaFoldDB" id="A0A7Y6M991"/>
<dbReference type="InterPro" id="IPR000871">
    <property type="entry name" value="Beta-lactam_class-A"/>
</dbReference>